<evidence type="ECO:0000313" key="9">
    <source>
        <dbReference type="EMBL" id="MBO8474717.1"/>
    </source>
</evidence>
<comment type="caution">
    <text evidence="9">The sequence shown here is derived from an EMBL/GenBank/DDBJ whole genome shotgun (WGS) entry which is preliminary data.</text>
</comment>
<dbReference type="SUPFAM" id="SSF56954">
    <property type="entry name" value="Outer membrane efflux proteins (OEP)"/>
    <property type="match status" value="1"/>
</dbReference>
<dbReference type="GO" id="GO:0015288">
    <property type="term" value="F:porin activity"/>
    <property type="evidence" value="ECO:0007669"/>
    <property type="project" value="TreeGrafter"/>
</dbReference>
<evidence type="ECO:0000256" key="2">
    <source>
        <dbReference type="ARBA" id="ARBA00007613"/>
    </source>
</evidence>
<protein>
    <submittedName>
        <fullName evidence="9">TolC family protein</fullName>
    </submittedName>
</protein>
<gene>
    <name evidence="9" type="ORF">IAB91_05445</name>
</gene>
<keyword evidence="8" id="KW-0175">Coiled coil</keyword>
<keyword evidence="5" id="KW-0812">Transmembrane</keyword>
<organism evidence="9 10">
    <name type="scientific">Candidatus Cryptobacteroides faecigallinarum</name>
    <dbReference type="NCBI Taxonomy" id="2840763"/>
    <lineage>
        <taxon>Bacteria</taxon>
        <taxon>Pseudomonadati</taxon>
        <taxon>Bacteroidota</taxon>
        <taxon>Bacteroidia</taxon>
        <taxon>Bacteroidales</taxon>
        <taxon>Candidatus Cryptobacteroides</taxon>
    </lineage>
</organism>
<evidence type="ECO:0000313" key="10">
    <source>
        <dbReference type="Proteomes" id="UP000823757"/>
    </source>
</evidence>
<comment type="similarity">
    <text evidence="2">Belongs to the outer membrane factor (OMF) (TC 1.B.17) family.</text>
</comment>
<comment type="subcellular location">
    <subcellularLocation>
        <location evidence="1">Cell outer membrane</location>
    </subcellularLocation>
</comment>
<reference evidence="9" key="2">
    <citation type="journal article" date="2021" name="PeerJ">
        <title>Extensive microbial diversity within the chicken gut microbiome revealed by metagenomics and culture.</title>
        <authorList>
            <person name="Gilroy R."/>
            <person name="Ravi A."/>
            <person name="Getino M."/>
            <person name="Pursley I."/>
            <person name="Horton D.L."/>
            <person name="Alikhan N.F."/>
            <person name="Baker D."/>
            <person name="Gharbi K."/>
            <person name="Hall N."/>
            <person name="Watson M."/>
            <person name="Adriaenssens E.M."/>
            <person name="Foster-Nyarko E."/>
            <person name="Jarju S."/>
            <person name="Secka A."/>
            <person name="Antonio M."/>
            <person name="Oren A."/>
            <person name="Chaudhuri R.R."/>
            <person name="La Ragione R."/>
            <person name="Hildebrand F."/>
            <person name="Pallen M.J."/>
        </authorList>
    </citation>
    <scope>NUCLEOTIDE SEQUENCE</scope>
    <source>
        <strain evidence="9">B1-13419</strain>
    </source>
</reference>
<dbReference type="PANTHER" id="PTHR30026:SF20">
    <property type="entry name" value="OUTER MEMBRANE PROTEIN TOLC"/>
    <property type="match status" value="1"/>
</dbReference>
<dbReference type="InterPro" id="IPR003423">
    <property type="entry name" value="OMP_efflux"/>
</dbReference>
<feature type="coiled-coil region" evidence="8">
    <location>
        <begin position="193"/>
        <end position="220"/>
    </location>
</feature>
<dbReference type="Pfam" id="PF02321">
    <property type="entry name" value="OEP"/>
    <property type="match status" value="2"/>
</dbReference>
<evidence type="ECO:0000256" key="7">
    <source>
        <dbReference type="ARBA" id="ARBA00023237"/>
    </source>
</evidence>
<dbReference type="GO" id="GO:1990281">
    <property type="term" value="C:efflux pump complex"/>
    <property type="evidence" value="ECO:0007669"/>
    <property type="project" value="TreeGrafter"/>
</dbReference>
<evidence type="ECO:0000256" key="4">
    <source>
        <dbReference type="ARBA" id="ARBA00022452"/>
    </source>
</evidence>
<evidence type="ECO:0000256" key="3">
    <source>
        <dbReference type="ARBA" id="ARBA00022448"/>
    </source>
</evidence>
<dbReference type="PANTHER" id="PTHR30026">
    <property type="entry name" value="OUTER MEMBRANE PROTEIN TOLC"/>
    <property type="match status" value="1"/>
</dbReference>
<evidence type="ECO:0000256" key="8">
    <source>
        <dbReference type="SAM" id="Coils"/>
    </source>
</evidence>
<reference evidence="9" key="1">
    <citation type="submission" date="2020-10" db="EMBL/GenBank/DDBJ databases">
        <authorList>
            <person name="Gilroy R."/>
        </authorList>
    </citation>
    <scope>NUCLEOTIDE SEQUENCE</scope>
    <source>
        <strain evidence="9">B1-13419</strain>
    </source>
</reference>
<dbReference type="InterPro" id="IPR051906">
    <property type="entry name" value="TolC-like"/>
</dbReference>
<evidence type="ECO:0000256" key="5">
    <source>
        <dbReference type="ARBA" id="ARBA00022692"/>
    </source>
</evidence>
<keyword evidence="6" id="KW-0472">Membrane</keyword>
<dbReference type="EMBL" id="JADIMD010000082">
    <property type="protein sequence ID" value="MBO8474717.1"/>
    <property type="molecule type" value="Genomic_DNA"/>
</dbReference>
<name>A0A9D9ILX4_9BACT</name>
<evidence type="ECO:0000256" key="1">
    <source>
        <dbReference type="ARBA" id="ARBA00004442"/>
    </source>
</evidence>
<keyword evidence="3" id="KW-0813">Transport</keyword>
<dbReference type="GO" id="GO:0009279">
    <property type="term" value="C:cell outer membrane"/>
    <property type="evidence" value="ECO:0007669"/>
    <property type="project" value="UniProtKB-SubCell"/>
</dbReference>
<keyword evidence="7" id="KW-0998">Cell outer membrane</keyword>
<accession>A0A9D9ILX4</accession>
<dbReference type="GO" id="GO:0015562">
    <property type="term" value="F:efflux transmembrane transporter activity"/>
    <property type="evidence" value="ECO:0007669"/>
    <property type="project" value="InterPro"/>
</dbReference>
<evidence type="ECO:0000256" key="6">
    <source>
        <dbReference type="ARBA" id="ARBA00023136"/>
    </source>
</evidence>
<dbReference type="AlphaFoldDB" id="A0A9D9ILX4"/>
<sequence length="476" mass="52512">MAAALVAAGFCLGGVQEGICRASGMTMTGQDSSAVSGGKVVLTIEDCRSLALRNNASVRNAALDVLAAQAQKGEAVAEYFPKVSINAFGYYAFDPMLEIGVKDILGDSDLANNINSWIGQVAPMYGIDPVYSTMKQGYSATVSVIQPVFAGGRIVNGNRLASLGVEAARLQSTMQQRKSREEVEEEYWQVVSLEEKMKTVQEVQKMLDNLEKDVNAAVSAGIATETDRLQLRLKQNELQATRTKLKGGIRLAKMNLCNSIGVAYSPYSTMASDTLPYIDSIVLADDLGSLEEPASCWRDEKEILAGREESRLLDISVKAKQMEKKMALGEVLPQLGVGLSYGYNDMMFDDARLNGAVYATLRIPITDWGKYSRKVRRQGYQVQKAENDREYLESQLLLQIRQQWLELTVSWEQAQVAEESVRAAQSTVRQMEDRYRAGLVPLSELLEAQTALRQSADALVDARIAYRNAYVRYSSL</sequence>
<dbReference type="Gene3D" id="1.20.1600.10">
    <property type="entry name" value="Outer membrane efflux proteins (OEP)"/>
    <property type="match status" value="1"/>
</dbReference>
<proteinExistence type="inferred from homology"/>
<dbReference type="Proteomes" id="UP000823757">
    <property type="component" value="Unassembled WGS sequence"/>
</dbReference>
<keyword evidence="4" id="KW-1134">Transmembrane beta strand</keyword>